<dbReference type="InterPro" id="IPR002401">
    <property type="entry name" value="Cyt_P450_E_grp-I"/>
</dbReference>
<dbReference type="PANTHER" id="PTHR24286:SF194">
    <property type="entry name" value="STEROID (22S)-HYDROXYLASE"/>
    <property type="match status" value="1"/>
</dbReference>
<dbReference type="GO" id="GO:0016020">
    <property type="term" value="C:membrane"/>
    <property type="evidence" value="ECO:0007669"/>
    <property type="project" value="UniProtKB-SubCell"/>
</dbReference>
<dbReference type="PRINTS" id="PR00385">
    <property type="entry name" value="P450"/>
</dbReference>
<keyword evidence="9 13" id="KW-0472">Membrane</keyword>
<dbReference type="GO" id="GO:0016125">
    <property type="term" value="P:sterol metabolic process"/>
    <property type="evidence" value="ECO:0007669"/>
    <property type="project" value="TreeGrafter"/>
</dbReference>
<evidence type="ECO:0000256" key="6">
    <source>
        <dbReference type="ARBA" id="ARBA00022989"/>
    </source>
</evidence>
<dbReference type="PANTHER" id="PTHR24286">
    <property type="entry name" value="CYTOCHROME P450 26"/>
    <property type="match status" value="1"/>
</dbReference>
<evidence type="ECO:0000256" key="8">
    <source>
        <dbReference type="ARBA" id="ARBA00023004"/>
    </source>
</evidence>
<evidence type="ECO:0000256" key="11">
    <source>
        <dbReference type="ARBA" id="ARBA00084112"/>
    </source>
</evidence>
<sequence>MTASLVLCSLTFILALIIFIFIKRKQTKLNLPPGNMGWPFLGETIGYLRPYSVTTLGEFMETHIARYGRIYKSHLFGEPTIVSADAGLNRFILQNEGKLFECSYPKSIGGILGKWSMLVVVGDMHRDMRMISINFLSHARLRSQLLREVEKHALLVLNSWEEDSTFSAQDEAKKFTFNLMAEHIMSLDPGELETEKLKKEYVTFMKGVISPPLNFPGTPYRKALKSRSTILKFIEGKMEERVQLIQEGKDSTEEEDLLNWVLKHSNLSTEQILDLILSLLFAGHETSSVAIALAIYFLPGCPRAIQQLREEHLAIAREKKKSGETELTWEDYKKMEFTHCVVNETLRYGNVVRFLHRKAIKDVRYKGYDIPCGWKVLPVISAAHLDPLLFDQPQHFDPWRWQSDANRGSISSCPSGSTGSNTFMPFGGGPRLCTGSELAKLEMVVFIHHLVLNYQWELIDETDQAFAYPYVDFPRGLSIRVQRHLSV</sequence>
<dbReference type="FunFam" id="1.10.630.10:FF:000061">
    <property type="entry name" value="Cytochrome P450 90B1"/>
    <property type="match status" value="1"/>
</dbReference>
<dbReference type="SUPFAM" id="SSF48264">
    <property type="entry name" value="Cytochrome P450"/>
    <property type="match status" value="1"/>
</dbReference>
<keyword evidence="11" id="KW-0443">Lipid metabolism</keyword>
<keyword evidence="8 12" id="KW-0408">Iron</keyword>
<feature type="transmembrane region" description="Helical" evidence="13">
    <location>
        <begin position="6"/>
        <end position="22"/>
    </location>
</feature>
<protein>
    <submittedName>
        <fullName evidence="14">Cytochrome P450 oxidase CYP90B40</fullName>
    </submittedName>
</protein>
<comment type="cofactor">
    <cofactor evidence="12">
        <name>heme</name>
        <dbReference type="ChEBI" id="CHEBI:30413"/>
    </cofactor>
</comment>
<evidence type="ECO:0000256" key="4">
    <source>
        <dbReference type="ARBA" id="ARBA00022723"/>
    </source>
</evidence>
<feature type="binding site" description="axial binding residue" evidence="12">
    <location>
        <position position="433"/>
    </location>
    <ligand>
        <name>heme</name>
        <dbReference type="ChEBI" id="CHEBI:30413"/>
    </ligand>
    <ligandPart>
        <name>Fe</name>
        <dbReference type="ChEBI" id="CHEBI:18248"/>
    </ligandPart>
</feature>
<proteinExistence type="evidence at transcript level"/>
<reference evidence="14" key="1">
    <citation type="submission" date="2018-02" db="EMBL/GenBank/DDBJ databases">
        <title>Computaional analysis to select cytochrom P450 genes involving in onjisaponin biosynthesis of Polygala tenuifolia.</title>
        <authorList>
            <person name="Kim O.T."/>
            <person name="Jin M.L."/>
        </authorList>
    </citation>
    <scope>NUCLEOTIDE SEQUENCE</scope>
</reference>
<evidence type="ECO:0000256" key="12">
    <source>
        <dbReference type="PIRSR" id="PIRSR602401-1"/>
    </source>
</evidence>
<dbReference type="GO" id="GO:0020037">
    <property type="term" value="F:heme binding"/>
    <property type="evidence" value="ECO:0007669"/>
    <property type="project" value="InterPro"/>
</dbReference>
<evidence type="ECO:0000256" key="7">
    <source>
        <dbReference type="ARBA" id="ARBA00023002"/>
    </source>
</evidence>
<dbReference type="Gene3D" id="1.10.630.10">
    <property type="entry name" value="Cytochrome P450"/>
    <property type="match status" value="1"/>
</dbReference>
<evidence type="ECO:0000256" key="10">
    <source>
        <dbReference type="ARBA" id="ARBA00052902"/>
    </source>
</evidence>
<dbReference type="GO" id="GO:0004497">
    <property type="term" value="F:monooxygenase activity"/>
    <property type="evidence" value="ECO:0007669"/>
    <property type="project" value="InterPro"/>
</dbReference>
<organism evidence="14">
    <name type="scientific">Polygala tenuifolia</name>
    <dbReference type="NCBI Taxonomy" id="355332"/>
    <lineage>
        <taxon>Eukaryota</taxon>
        <taxon>Viridiplantae</taxon>
        <taxon>Streptophyta</taxon>
        <taxon>Embryophyta</taxon>
        <taxon>Tracheophyta</taxon>
        <taxon>Spermatophyta</taxon>
        <taxon>Magnoliopsida</taxon>
        <taxon>eudicotyledons</taxon>
        <taxon>Gunneridae</taxon>
        <taxon>Pentapetalae</taxon>
        <taxon>rosids</taxon>
        <taxon>fabids</taxon>
        <taxon>Fabales</taxon>
        <taxon>Polygalaceae</taxon>
        <taxon>Polygala</taxon>
    </lineage>
</organism>
<keyword evidence="7" id="KW-0560">Oxidoreductase</keyword>
<comment type="catalytic activity">
    <reaction evidence="10">
        <text>cholesterol + reduced [NADPH--hemoprotein reductase] + O2 = (22S)-22-hydroxycholesterol + oxidized [NADPH--hemoprotein reductase] + H2O + H(+)</text>
        <dbReference type="Rhea" id="RHEA:69839"/>
        <dbReference type="Rhea" id="RHEA-COMP:11964"/>
        <dbReference type="Rhea" id="RHEA-COMP:11965"/>
        <dbReference type="ChEBI" id="CHEBI:1301"/>
        <dbReference type="ChEBI" id="CHEBI:15377"/>
        <dbReference type="ChEBI" id="CHEBI:15378"/>
        <dbReference type="ChEBI" id="CHEBI:15379"/>
        <dbReference type="ChEBI" id="CHEBI:16113"/>
        <dbReference type="ChEBI" id="CHEBI:57618"/>
        <dbReference type="ChEBI" id="CHEBI:58210"/>
    </reaction>
    <physiologicalReaction direction="left-to-right" evidence="10">
        <dbReference type="Rhea" id="RHEA:69840"/>
    </physiologicalReaction>
</comment>
<keyword evidence="5" id="KW-0752">Steroid biosynthesis</keyword>
<evidence type="ECO:0000256" key="1">
    <source>
        <dbReference type="ARBA" id="ARBA00004167"/>
    </source>
</evidence>
<dbReference type="InterPro" id="IPR001128">
    <property type="entry name" value="Cyt_P450"/>
</dbReference>
<name>A0A3G5ANB9_9FABA</name>
<evidence type="ECO:0000256" key="5">
    <source>
        <dbReference type="ARBA" id="ARBA00022955"/>
    </source>
</evidence>
<keyword evidence="4 12" id="KW-0479">Metal-binding</keyword>
<dbReference type="GO" id="GO:0016705">
    <property type="term" value="F:oxidoreductase activity, acting on paired donors, with incorporation or reduction of molecular oxygen"/>
    <property type="evidence" value="ECO:0007669"/>
    <property type="project" value="InterPro"/>
</dbReference>
<accession>A0A3G5ANB9</accession>
<dbReference type="Pfam" id="PF00067">
    <property type="entry name" value="p450"/>
    <property type="match status" value="1"/>
</dbReference>
<dbReference type="GO" id="GO:0005506">
    <property type="term" value="F:iron ion binding"/>
    <property type="evidence" value="ECO:0007669"/>
    <property type="project" value="InterPro"/>
</dbReference>
<dbReference type="CDD" id="cd11043">
    <property type="entry name" value="CYP90-like"/>
    <property type="match status" value="1"/>
</dbReference>
<dbReference type="GO" id="GO:0016132">
    <property type="term" value="P:brassinosteroid biosynthetic process"/>
    <property type="evidence" value="ECO:0007669"/>
    <property type="project" value="UniProtKB-KW"/>
</dbReference>
<dbReference type="PRINTS" id="PR00463">
    <property type="entry name" value="EP450I"/>
</dbReference>
<keyword evidence="12" id="KW-0349">Heme</keyword>
<evidence type="ECO:0000256" key="2">
    <source>
        <dbReference type="ARBA" id="ARBA00010617"/>
    </source>
</evidence>
<evidence type="ECO:0000256" key="13">
    <source>
        <dbReference type="SAM" id="Phobius"/>
    </source>
</evidence>
<evidence type="ECO:0000256" key="3">
    <source>
        <dbReference type="ARBA" id="ARBA00022692"/>
    </source>
</evidence>
<keyword evidence="6 13" id="KW-1133">Transmembrane helix</keyword>
<dbReference type="GO" id="GO:0010268">
    <property type="term" value="P:brassinosteroid homeostasis"/>
    <property type="evidence" value="ECO:0007669"/>
    <property type="project" value="TreeGrafter"/>
</dbReference>
<dbReference type="InterPro" id="IPR036396">
    <property type="entry name" value="Cyt_P450_sf"/>
</dbReference>
<evidence type="ECO:0000313" key="14">
    <source>
        <dbReference type="EMBL" id="AYV88879.1"/>
    </source>
</evidence>
<comment type="subcellular location">
    <subcellularLocation>
        <location evidence="1">Membrane</location>
        <topology evidence="1">Single-pass membrane protein</topology>
    </subcellularLocation>
</comment>
<dbReference type="AlphaFoldDB" id="A0A3G5ANB9"/>
<comment type="similarity">
    <text evidence="2">Belongs to the cytochrome P450 family.</text>
</comment>
<evidence type="ECO:0000256" key="9">
    <source>
        <dbReference type="ARBA" id="ARBA00023136"/>
    </source>
</evidence>
<dbReference type="EMBL" id="MG934243">
    <property type="protein sequence ID" value="AYV88879.1"/>
    <property type="molecule type" value="mRNA"/>
</dbReference>
<keyword evidence="11" id="KW-1069">Brassinosteroid biosynthesis</keyword>
<keyword evidence="11" id="KW-0444">Lipid biosynthesis</keyword>
<keyword evidence="3 13" id="KW-0812">Transmembrane</keyword>